<evidence type="ECO:0000256" key="1">
    <source>
        <dbReference type="SAM" id="MobiDB-lite"/>
    </source>
</evidence>
<reference evidence="2 3" key="1">
    <citation type="submission" date="2023-07" db="EMBL/GenBank/DDBJ databases">
        <authorList>
            <person name="Kim M.K."/>
        </authorList>
    </citation>
    <scope>NUCLEOTIDE SEQUENCE [LARGE SCALE GENOMIC DNA]</scope>
    <source>
        <strain evidence="2 3">KR1UV-12</strain>
    </source>
</reference>
<feature type="compositionally biased region" description="Basic and acidic residues" evidence="1">
    <location>
        <begin position="29"/>
        <end position="65"/>
    </location>
</feature>
<evidence type="ECO:0000313" key="2">
    <source>
        <dbReference type="EMBL" id="MDP1026846.1"/>
    </source>
</evidence>
<dbReference type="Proteomes" id="UP001230685">
    <property type="component" value="Unassembled WGS sequence"/>
</dbReference>
<keyword evidence="3" id="KW-1185">Reference proteome</keyword>
<dbReference type="EMBL" id="JAUUDS010000002">
    <property type="protein sequence ID" value="MDP1026846.1"/>
    <property type="molecule type" value="Genomic_DNA"/>
</dbReference>
<proteinExistence type="predicted"/>
<accession>A0ABT9EIR6</accession>
<sequence>MAASAIGRARPARQAKGHHHHNAAPQATPDERQQRELFERQDLSWDGKRRDNRDPAGERHQRDGSEAECDQPRIPGMVTSSKA</sequence>
<evidence type="ECO:0000313" key="3">
    <source>
        <dbReference type="Proteomes" id="UP001230685"/>
    </source>
</evidence>
<gene>
    <name evidence="2" type="ORF">Q5H91_06455</name>
</gene>
<protein>
    <submittedName>
        <fullName evidence="2">Uncharacterized protein</fullName>
    </submittedName>
</protein>
<name>A0ABT9EIR6_9SPHN</name>
<feature type="region of interest" description="Disordered" evidence="1">
    <location>
        <begin position="1"/>
        <end position="83"/>
    </location>
</feature>
<comment type="caution">
    <text evidence="2">The sequence shown here is derived from an EMBL/GenBank/DDBJ whole genome shotgun (WGS) entry which is preliminary data.</text>
</comment>
<feature type="compositionally biased region" description="Basic residues" evidence="1">
    <location>
        <begin position="10"/>
        <end position="22"/>
    </location>
</feature>
<dbReference type="RefSeq" id="WP_305172478.1">
    <property type="nucleotide sequence ID" value="NZ_JAUUDS010000002.1"/>
</dbReference>
<organism evidence="2 3">
    <name type="scientific">Sphingomonas aurea</name>
    <dbReference type="NCBI Taxonomy" id="3063994"/>
    <lineage>
        <taxon>Bacteria</taxon>
        <taxon>Pseudomonadati</taxon>
        <taxon>Pseudomonadota</taxon>
        <taxon>Alphaproteobacteria</taxon>
        <taxon>Sphingomonadales</taxon>
        <taxon>Sphingomonadaceae</taxon>
        <taxon>Sphingomonas</taxon>
    </lineage>
</organism>